<reference evidence="2" key="1">
    <citation type="journal article" date="2019" name="Int. J. Syst. Evol. Microbiol.">
        <title>The Global Catalogue of Microorganisms (GCM) 10K type strain sequencing project: providing services to taxonomists for standard genome sequencing and annotation.</title>
        <authorList>
            <consortium name="The Broad Institute Genomics Platform"/>
            <consortium name="The Broad Institute Genome Sequencing Center for Infectious Disease"/>
            <person name="Wu L."/>
            <person name="Ma J."/>
        </authorList>
    </citation>
    <scope>NUCLEOTIDE SEQUENCE [LARGE SCALE GENOMIC DNA]</scope>
    <source>
        <strain evidence="2">KCTC 32255</strain>
    </source>
</reference>
<evidence type="ECO:0000313" key="2">
    <source>
        <dbReference type="Proteomes" id="UP001596337"/>
    </source>
</evidence>
<dbReference type="RefSeq" id="WP_345390974.1">
    <property type="nucleotide sequence ID" value="NZ_BAABLA010000007.1"/>
</dbReference>
<protein>
    <submittedName>
        <fullName evidence="1">Uncharacterized protein</fullName>
    </submittedName>
</protein>
<keyword evidence="2" id="KW-1185">Reference proteome</keyword>
<organism evidence="1 2">
    <name type="scientific">Haloechinothrix salitolerans</name>
    <dbReference type="NCBI Taxonomy" id="926830"/>
    <lineage>
        <taxon>Bacteria</taxon>
        <taxon>Bacillati</taxon>
        <taxon>Actinomycetota</taxon>
        <taxon>Actinomycetes</taxon>
        <taxon>Pseudonocardiales</taxon>
        <taxon>Pseudonocardiaceae</taxon>
        <taxon>Haloechinothrix</taxon>
    </lineage>
</organism>
<proteinExistence type="predicted"/>
<gene>
    <name evidence="1" type="ORF">ACFQGD_30300</name>
</gene>
<evidence type="ECO:0000313" key="1">
    <source>
        <dbReference type="EMBL" id="MFC6871422.1"/>
    </source>
</evidence>
<name>A0ABW2C7Z7_9PSEU</name>
<sequence>MSGSTPDPAKSVLPRNVAEAAEGSWDLLRGTTAQRSLTRSVDKRYQRSGTAGLRRRTRHLLNKRHRTASELAELHVLDLGIRKATAKRGDR</sequence>
<dbReference type="Proteomes" id="UP001596337">
    <property type="component" value="Unassembled WGS sequence"/>
</dbReference>
<accession>A0ABW2C7Z7</accession>
<comment type="caution">
    <text evidence="1">The sequence shown here is derived from an EMBL/GenBank/DDBJ whole genome shotgun (WGS) entry which is preliminary data.</text>
</comment>
<dbReference type="EMBL" id="JBHSXX010000001">
    <property type="protein sequence ID" value="MFC6871422.1"/>
    <property type="molecule type" value="Genomic_DNA"/>
</dbReference>